<dbReference type="PATRIC" id="fig|42253.5.peg.2792"/>
<evidence type="ECO:0000313" key="3">
    <source>
        <dbReference type="Proteomes" id="UP000069205"/>
    </source>
</evidence>
<gene>
    <name evidence="2" type="ORF">NITMOv2_2825</name>
</gene>
<sequence length="181" mass="20395">MNALTAPAMRRHGVYFYQHSDFLTKRVHDFVLEGVALGETVVVVATEEHRKALRRALVQGSAIQKTAYLDMDAEEYLSGFCAGGVLDKDRYLAVVTPFLTQVQESGRPIRLYGEGVTVLWNRGFRQAALELEQWWNELIRQYRFSTVLCGYGVEAQTAEELVDVLAMHSHVCLGEAIERTG</sequence>
<organism evidence="2 3">
    <name type="scientific">Nitrospira moscoviensis</name>
    <dbReference type="NCBI Taxonomy" id="42253"/>
    <lineage>
        <taxon>Bacteria</taxon>
        <taxon>Pseudomonadati</taxon>
        <taxon>Nitrospirota</taxon>
        <taxon>Nitrospiria</taxon>
        <taxon>Nitrospirales</taxon>
        <taxon>Nitrospiraceae</taxon>
        <taxon>Nitrospira</taxon>
    </lineage>
</organism>
<proteinExistence type="predicted"/>
<dbReference type="RefSeq" id="WP_053380292.1">
    <property type="nucleotide sequence ID" value="NZ_CP011801.1"/>
</dbReference>
<dbReference type="STRING" id="42253.NITMOv2_2825"/>
<dbReference type="Pfam" id="PF14417">
    <property type="entry name" value="MEDS"/>
    <property type="match status" value="1"/>
</dbReference>
<dbReference type="EMBL" id="CP011801">
    <property type="protein sequence ID" value="ALA59233.1"/>
    <property type="molecule type" value="Genomic_DNA"/>
</dbReference>
<evidence type="ECO:0000313" key="2">
    <source>
        <dbReference type="EMBL" id="ALA59233.1"/>
    </source>
</evidence>
<reference evidence="2 3" key="1">
    <citation type="journal article" date="2015" name="Proc. Natl. Acad. Sci. U.S.A.">
        <title>Expanded metabolic versatility of ubiquitous nitrite-oxidizing bacteria from the genus Nitrospira.</title>
        <authorList>
            <person name="Koch H."/>
            <person name="Lucker S."/>
            <person name="Albertsen M."/>
            <person name="Kitzinger K."/>
            <person name="Herbold C."/>
            <person name="Spieck E."/>
            <person name="Nielsen P.H."/>
            <person name="Wagner M."/>
            <person name="Daims H."/>
        </authorList>
    </citation>
    <scope>NUCLEOTIDE SEQUENCE [LARGE SCALE GENOMIC DNA]</scope>
    <source>
        <strain evidence="2 3">NSP M-1</strain>
    </source>
</reference>
<feature type="domain" description="MEDS" evidence="1">
    <location>
        <begin position="11"/>
        <end position="168"/>
    </location>
</feature>
<name>A0A0K2GE59_NITMO</name>
<dbReference type="InterPro" id="IPR025847">
    <property type="entry name" value="MEDS_domain"/>
</dbReference>
<dbReference type="AlphaFoldDB" id="A0A0K2GE59"/>
<evidence type="ECO:0000259" key="1">
    <source>
        <dbReference type="Pfam" id="PF14417"/>
    </source>
</evidence>
<accession>A0A0K2GE59</accession>
<dbReference type="KEGG" id="nmv:NITMOv2_2825"/>
<protein>
    <recommendedName>
        <fullName evidence="1">MEDS domain-containing protein</fullName>
    </recommendedName>
</protein>
<dbReference type="Proteomes" id="UP000069205">
    <property type="component" value="Chromosome"/>
</dbReference>
<keyword evidence="3" id="KW-1185">Reference proteome</keyword>